<dbReference type="PROSITE" id="PS50851">
    <property type="entry name" value="CHEW"/>
    <property type="match status" value="1"/>
</dbReference>
<keyword evidence="3" id="KW-1185">Reference proteome</keyword>
<dbReference type="RefSeq" id="WP_097064610.1">
    <property type="nucleotide sequence ID" value="NZ_OBMI01000003.1"/>
</dbReference>
<sequence>MTLFLLAQIAGASVAIDANQVESVVDIGAITPAPRAPAIVRGLAALRSRVVTVLDPRVALGLPPSETTARAVIVRVEGHHYALLVDGLDDVAPFDLEPLANGLTIAPGWREICRGVVTRGDEPVLAIDLAALIPAAGTGALAA</sequence>
<evidence type="ECO:0000259" key="1">
    <source>
        <dbReference type="PROSITE" id="PS50851"/>
    </source>
</evidence>
<proteinExistence type="predicted"/>
<protein>
    <submittedName>
        <fullName evidence="2">Purine-binding chemotaxis protein CheW</fullName>
    </submittedName>
</protein>
<dbReference type="OrthoDB" id="7390823at2"/>
<dbReference type="GO" id="GO:0006935">
    <property type="term" value="P:chemotaxis"/>
    <property type="evidence" value="ECO:0007669"/>
    <property type="project" value="InterPro"/>
</dbReference>
<organism evidence="2 3">
    <name type="scientific">Sphingomonas guangdongensis</name>
    <dbReference type="NCBI Taxonomy" id="1141890"/>
    <lineage>
        <taxon>Bacteria</taxon>
        <taxon>Pseudomonadati</taxon>
        <taxon>Pseudomonadota</taxon>
        <taxon>Alphaproteobacteria</taxon>
        <taxon>Sphingomonadales</taxon>
        <taxon>Sphingomonadaceae</taxon>
        <taxon>Sphingomonas</taxon>
    </lineage>
</organism>
<name>A0A285R0H8_9SPHN</name>
<dbReference type="GO" id="GO:0005829">
    <property type="term" value="C:cytosol"/>
    <property type="evidence" value="ECO:0007669"/>
    <property type="project" value="TreeGrafter"/>
</dbReference>
<reference evidence="2 3" key="1">
    <citation type="submission" date="2017-07" db="EMBL/GenBank/DDBJ databases">
        <authorList>
            <person name="Sun Z.S."/>
            <person name="Albrecht U."/>
            <person name="Echele G."/>
            <person name="Lee C.C."/>
        </authorList>
    </citation>
    <scope>NUCLEOTIDE SEQUENCE [LARGE SCALE GENOMIC DNA]</scope>
    <source>
        <strain evidence="2 3">CGMCC 1.12672</strain>
    </source>
</reference>
<feature type="domain" description="CheW-like" evidence="1">
    <location>
        <begin position="1"/>
        <end position="138"/>
    </location>
</feature>
<dbReference type="InterPro" id="IPR039315">
    <property type="entry name" value="CheW"/>
</dbReference>
<dbReference type="PANTHER" id="PTHR22617:SF23">
    <property type="entry name" value="CHEMOTAXIS PROTEIN CHEW"/>
    <property type="match status" value="1"/>
</dbReference>
<dbReference type="PANTHER" id="PTHR22617">
    <property type="entry name" value="CHEMOTAXIS SENSOR HISTIDINE KINASE-RELATED"/>
    <property type="match status" value="1"/>
</dbReference>
<dbReference type="Gene3D" id="2.40.50.180">
    <property type="entry name" value="CheA-289, Domain 4"/>
    <property type="match status" value="1"/>
</dbReference>
<dbReference type="InterPro" id="IPR002545">
    <property type="entry name" value="CheW-lke_dom"/>
</dbReference>
<dbReference type="InterPro" id="IPR036061">
    <property type="entry name" value="CheW-like_dom_sf"/>
</dbReference>
<dbReference type="Pfam" id="PF01584">
    <property type="entry name" value="CheW"/>
    <property type="match status" value="1"/>
</dbReference>
<dbReference type="GO" id="GO:0007165">
    <property type="term" value="P:signal transduction"/>
    <property type="evidence" value="ECO:0007669"/>
    <property type="project" value="InterPro"/>
</dbReference>
<dbReference type="Proteomes" id="UP000219494">
    <property type="component" value="Unassembled WGS sequence"/>
</dbReference>
<dbReference type="SUPFAM" id="SSF50341">
    <property type="entry name" value="CheW-like"/>
    <property type="match status" value="1"/>
</dbReference>
<dbReference type="EMBL" id="OBMI01000003">
    <property type="protein sequence ID" value="SOB87633.1"/>
    <property type="molecule type" value="Genomic_DNA"/>
</dbReference>
<dbReference type="Gene3D" id="2.30.30.40">
    <property type="entry name" value="SH3 Domains"/>
    <property type="match status" value="1"/>
</dbReference>
<dbReference type="SMART" id="SM00260">
    <property type="entry name" value="CheW"/>
    <property type="match status" value="1"/>
</dbReference>
<dbReference type="AlphaFoldDB" id="A0A285R0H8"/>
<gene>
    <name evidence="2" type="ORF">SAMN06297144_2768</name>
</gene>
<accession>A0A285R0H8</accession>
<evidence type="ECO:0000313" key="3">
    <source>
        <dbReference type="Proteomes" id="UP000219494"/>
    </source>
</evidence>
<evidence type="ECO:0000313" key="2">
    <source>
        <dbReference type="EMBL" id="SOB87633.1"/>
    </source>
</evidence>